<dbReference type="Proteomes" id="UP000295701">
    <property type="component" value="Unassembled WGS sequence"/>
</dbReference>
<organism evidence="1 2">
    <name type="scientific">Palleronia sediminis</name>
    <dbReference type="NCBI Taxonomy" id="2547833"/>
    <lineage>
        <taxon>Bacteria</taxon>
        <taxon>Pseudomonadati</taxon>
        <taxon>Pseudomonadota</taxon>
        <taxon>Alphaproteobacteria</taxon>
        <taxon>Rhodobacterales</taxon>
        <taxon>Roseobacteraceae</taxon>
        <taxon>Palleronia</taxon>
    </lineage>
</organism>
<comment type="caution">
    <text evidence="1">The sequence shown here is derived from an EMBL/GenBank/DDBJ whole genome shotgun (WGS) entry which is preliminary data.</text>
</comment>
<keyword evidence="2" id="KW-1185">Reference proteome</keyword>
<reference evidence="1 2" key="1">
    <citation type="submission" date="2019-03" db="EMBL/GenBank/DDBJ databases">
        <title>Primorskyibacter sp. SS33 isolated from sediments.</title>
        <authorList>
            <person name="Xunke S."/>
        </authorList>
    </citation>
    <scope>NUCLEOTIDE SEQUENCE [LARGE SCALE GENOMIC DNA]</scope>
    <source>
        <strain evidence="1 2">SS33</strain>
    </source>
</reference>
<evidence type="ECO:0000313" key="1">
    <source>
        <dbReference type="EMBL" id="TDL84093.1"/>
    </source>
</evidence>
<protein>
    <submittedName>
        <fullName evidence="1">Uncharacterized protein</fullName>
    </submittedName>
</protein>
<evidence type="ECO:0000313" key="2">
    <source>
        <dbReference type="Proteomes" id="UP000295701"/>
    </source>
</evidence>
<dbReference type="EMBL" id="SNAA01000001">
    <property type="protein sequence ID" value="TDL84093.1"/>
    <property type="molecule type" value="Genomic_DNA"/>
</dbReference>
<name>A0A4R6AQU8_9RHOB</name>
<gene>
    <name evidence="1" type="ORF">E2L08_01065</name>
</gene>
<dbReference type="RefSeq" id="WP_133395192.1">
    <property type="nucleotide sequence ID" value="NZ_SNAA01000001.1"/>
</dbReference>
<accession>A0A4R6AQU8</accession>
<sequence length="151" mass="17534">MFDSFYEAHLYGSVRGLNRSLDNANATIDRMNGHVRNFMLQRDQYRAHYFAAEAQVEALMDYIDMLAGTPEKNPWRKDGYDADDPFVMPAGPRKGKRPSKIDAVFLNRFAKVVNYYSHDKEYKCGWAGFMCDVIMNLPRIRKGFEGKYPKD</sequence>
<proteinExistence type="predicted"/>
<dbReference type="AlphaFoldDB" id="A0A4R6AQU8"/>